<dbReference type="EMBL" id="PUIB01000026">
    <property type="protein sequence ID" value="PQO27878.1"/>
    <property type="molecule type" value="Genomic_DNA"/>
</dbReference>
<dbReference type="PROSITE" id="PS50005">
    <property type="entry name" value="TPR"/>
    <property type="match status" value="4"/>
</dbReference>
<feature type="repeat" description="TPR" evidence="3">
    <location>
        <begin position="378"/>
        <end position="411"/>
    </location>
</feature>
<name>A0A2S8F6W1_9BACT</name>
<keyword evidence="1" id="KW-0677">Repeat</keyword>
<keyword evidence="2 3" id="KW-0802">TPR repeat</keyword>
<reference evidence="6 7" key="1">
    <citation type="submission" date="2018-02" db="EMBL/GenBank/DDBJ databases">
        <title>Comparative genomes isolates from brazilian mangrove.</title>
        <authorList>
            <person name="Araujo J.E."/>
            <person name="Taketani R.G."/>
            <person name="Silva M.C.P."/>
            <person name="Loureco M.V."/>
            <person name="Andreote F.D."/>
        </authorList>
    </citation>
    <scope>NUCLEOTIDE SEQUENCE [LARGE SCALE GENOMIC DNA]</scope>
    <source>
        <strain evidence="6 7">NAP PRIS-MGV</strain>
    </source>
</reference>
<evidence type="ECO:0000256" key="3">
    <source>
        <dbReference type="PROSITE-ProRule" id="PRU00339"/>
    </source>
</evidence>
<evidence type="ECO:0000256" key="4">
    <source>
        <dbReference type="SAM" id="Coils"/>
    </source>
</evidence>
<dbReference type="SUPFAM" id="SSF48452">
    <property type="entry name" value="TPR-like"/>
    <property type="match status" value="3"/>
</dbReference>
<dbReference type="Pfam" id="PF13432">
    <property type="entry name" value="TPR_16"/>
    <property type="match status" value="1"/>
</dbReference>
<evidence type="ECO:0000256" key="5">
    <source>
        <dbReference type="SAM" id="MobiDB-lite"/>
    </source>
</evidence>
<feature type="compositionally biased region" description="Basic and acidic residues" evidence="5">
    <location>
        <begin position="540"/>
        <end position="572"/>
    </location>
</feature>
<accession>A0A2S8F6W1</accession>
<feature type="repeat" description="TPR" evidence="3">
    <location>
        <begin position="136"/>
        <end position="169"/>
    </location>
</feature>
<protein>
    <recommendedName>
        <fullName evidence="8">Tetratricopeptide repeat protein</fullName>
    </recommendedName>
</protein>
<dbReference type="AlphaFoldDB" id="A0A2S8F6W1"/>
<evidence type="ECO:0000256" key="1">
    <source>
        <dbReference type="ARBA" id="ARBA00022737"/>
    </source>
</evidence>
<evidence type="ECO:0008006" key="8">
    <source>
        <dbReference type="Google" id="ProtNLM"/>
    </source>
</evidence>
<dbReference type="InterPro" id="IPR050498">
    <property type="entry name" value="Ycf3"/>
</dbReference>
<evidence type="ECO:0000313" key="6">
    <source>
        <dbReference type="EMBL" id="PQO27878.1"/>
    </source>
</evidence>
<dbReference type="Proteomes" id="UP000239388">
    <property type="component" value="Unassembled WGS sequence"/>
</dbReference>
<dbReference type="Gene3D" id="1.25.40.10">
    <property type="entry name" value="Tetratricopeptide repeat domain"/>
    <property type="match status" value="5"/>
</dbReference>
<sequence length="578" mass="66338">MKSFTKTKLPVLFFRRQVLGQKLGGKWHFCYSRGLMNHPLTGFRTASCSMTSISSVRFRLPIVGTVICLMIVPQSLPAYCIDHVEEIQADPQLVAFLPDRGDFALPKLDKEKFRRELAQRKIGALTKLMEKEGKSTKRLLERAKLHLELEQDQKAVEDYDEIIKLEPKSVEHREARLVLNQEQYRYDAVETDLSALIELDPSLKRYLARANFYYDRWKTKEAIRDFTKVIELDGNIAEAYARRGHLLAATKKEYVRISDEAISDLKKAIELDGNQILAHRDLIVVYLNAGKYQSAVKHATEIIERKTDDPCARFRRARAYRRLAKYEEALQDLDILLGGAPGSSMYIVERAEIYKEMKEVDKAIQEYELAIEVDPSNSSTYGFLARFLLSNKRYDKAILNYQKALELDTLSTAVQGEFYAELANAEYWVGNLEESAKHFGKAAELKPSAAMSYLLQKGDVLGQMKKFDEALALYESMIDPKNMTMAVYERRARVYLVQGELDKAMADMNEFLRTMKDNAEGYQLRAKIWKRLGNEEKAAEDLKNAEEAAARTTERRAKAKAHFDALRKKIQEEDSANN</sequence>
<evidence type="ECO:0000313" key="7">
    <source>
        <dbReference type="Proteomes" id="UP000239388"/>
    </source>
</evidence>
<feature type="region of interest" description="Disordered" evidence="5">
    <location>
        <begin position="540"/>
        <end position="578"/>
    </location>
</feature>
<dbReference type="Pfam" id="PF13181">
    <property type="entry name" value="TPR_8"/>
    <property type="match status" value="2"/>
</dbReference>
<feature type="coiled-coil region" evidence="4">
    <location>
        <begin position="316"/>
        <end position="370"/>
    </location>
</feature>
<feature type="repeat" description="TPR" evidence="3">
    <location>
        <begin position="416"/>
        <end position="449"/>
    </location>
</feature>
<dbReference type="InterPro" id="IPR011990">
    <property type="entry name" value="TPR-like_helical_dom_sf"/>
</dbReference>
<gene>
    <name evidence="6" type="ORF">C5Y98_26500</name>
</gene>
<dbReference type="InterPro" id="IPR019734">
    <property type="entry name" value="TPR_rpt"/>
</dbReference>
<comment type="caution">
    <text evidence="6">The sequence shown here is derived from an EMBL/GenBank/DDBJ whole genome shotgun (WGS) entry which is preliminary data.</text>
</comment>
<keyword evidence="4" id="KW-0175">Coiled coil</keyword>
<organism evidence="6 7">
    <name type="scientific">Blastopirellula marina</name>
    <dbReference type="NCBI Taxonomy" id="124"/>
    <lineage>
        <taxon>Bacteria</taxon>
        <taxon>Pseudomonadati</taxon>
        <taxon>Planctomycetota</taxon>
        <taxon>Planctomycetia</taxon>
        <taxon>Pirellulales</taxon>
        <taxon>Pirellulaceae</taxon>
        <taxon>Blastopirellula</taxon>
    </lineage>
</organism>
<evidence type="ECO:0000256" key="2">
    <source>
        <dbReference type="ARBA" id="ARBA00022803"/>
    </source>
</evidence>
<dbReference type="PANTHER" id="PTHR44858">
    <property type="entry name" value="TETRATRICOPEPTIDE REPEAT PROTEIN 6"/>
    <property type="match status" value="1"/>
</dbReference>
<dbReference type="SMART" id="SM00028">
    <property type="entry name" value="TPR"/>
    <property type="match status" value="11"/>
</dbReference>
<proteinExistence type="predicted"/>
<dbReference type="PANTHER" id="PTHR44858:SF1">
    <property type="entry name" value="UDP-N-ACETYLGLUCOSAMINE--PEPTIDE N-ACETYLGLUCOSAMINYLTRANSFERASE SPINDLY-RELATED"/>
    <property type="match status" value="1"/>
</dbReference>
<feature type="repeat" description="TPR" evidence="3">
    <location>
        <begin position="344"/>
        <end position="377"/>
    </location>
</feature>